<reference evidence="2 3" key="1">
    <citation type="submission" date="2016-10" db="EMBL/GenBank/DDBJ databases">
        <authorList>
            <person name="de Groot N.N."/>
        </authorList>
    </citation>
    <scope>NUCLEOTIDE SEQUENCE [LARGE SCALE GENOMIC DNA]</scope>
    <source>
        <strain evidence="2 3">CGMCC 1.7056</strain>
    </source>
</reference>
<gene>
    <name evidence="2" type="ORF">SAMN04487968_1207</name>
</gene>
<keyword evidence="3" id="KW-1185">Reference proteome</keyword>
<protein>
    <submittedName>
        <fullName evidence="2">Protein N-acetyltransferase, RimJ/RimL family</fullName>
    </submittedName>
</protein>
<dbReference type="InterPro" id="IPR051531">
    <property type="entry name" value="N-acetyltransferase"/>
</dbReference>
<dbReference type="InterPro" id="IPR000182">
    <property type="entry name" value="GNAT_dom"/>
</dbReference>
<feature type="domain" description="N-acetyltransferase" evidence="1">
    <location>
        <begin position="18"/>
        <end position="183"/>
    </location>
</feature>
<dbReference type="EMBL" id="FOLB01000020">
    <property type="protein sequence ID" value="SFD00379.1"/>
    <property type="molecule type" value="Genomic_DNA"/>
</dbReference>
<sequence>MEQQHVVVQRDRILTPMVVLRPWSVEDAHEAFEIYGDPVVVRAIGRREPVADLGEMRSVLEEWNLQSSQAPVPQGLWAVEAVDDGRLLGGATLLPFSRRDPDLVMGWHLRPGARGHGVAGAIGHALAHQAFSVEEVDEVFVVAAEQNSASHAVARRLGMNGVTRDWAYRDVRLEVLRMGRADLHNARPGVSMGDTYNPVGVDDW</sequence>
<evidence type="ECO:0000313" key="2">
    <source>
        <dbReference type="EMBL" id="SFD00379.1"/>
    </source>
</evidence>
<proteinExistence type="predicted"/>
<dbReference type="OrthoDB" id="3533156at2"/>
<dbReference type="Pfam" id="PF13302">
    <property type="entry name" value="Acetyltransf_3"/>
    <property type="match status" value="1"/>
</dbReference>
<dbReference type="PANTHER" id="PTHR43792">
    <property type="entry name" value="GNAT FAMILY, PUTATIVE (AFU_ORTHOLOGUE AFUA_3G00765)-RELATED-RELATED"/>
    <property type="match status" value="1"/>
</dbReference>
<evidence type="ECO:0000259" key="1">
    <source>
        <dbReference type="PROSITE" id="PS51186"/>
    </source>
</evidence>
<dbReference type="InterPro" id="IPR016181">
    <property type="entry name" value="Acyl_CoA_acyltransferase"/>
</dbReference>
<name>A0A1I1NRX7_9ACTN</name>
<dbReference type="Gene3D" id="3.40.630.30">
    <property type="match status" value="1"/>
</dbReference>
<evidence type="ECO:0000313" key="3">
    <source>
        <dbReference type="Proteomes" id="UP000198832"/>
    </source>
</evidence>
<dbReference type="AlphaFoldDB" id="A0A1I1NRX7"/>
<dbReference type="GO" id="GO:0016747">
    <property type="term" value="F:acyltransferase activity, transferring groups other than amino-acyl groups"/>
    <property type="evidence" value="ECO:0007669"/>
    <property type="project" value="InterPro"/>
</dbReference>
<dbReference type="STRING" id="574651.SAMN04487968_1207"/>
<accession>A0A1I1NRX7</accession>
<dbReference type="PANTHER" id="PTHR43792:SF1">
    <property type="entry name" value="N-ACETYLTRANSFERASE DOMAIN-CONTAINING PROTEIN"/>
    <property type="match status" value="1"/>
</dbReference>
<organism evidence="2 3">
    <name type="scientific">Nocardioides terrae</name>
    <dbReference type="NCBI Taxonomy" id="574651"/>
    <lineage>
        <taxon>Bacteria</taxon>
        <taxon>Bacillati</taxon>
        <taxon>Actinomycetota</taxon>
        <taxon>Actinomycetes</taxon>
        <taxon>Propionibacteriales</taxon>
        <taxon>Nocardioidaceae</taxon>
        <taxon>Nocardioides</taxon>
    </lineage>
</organism>
<dbReference type="PROSITE" id="PS51186">
    <property type="entry name" value="GNAT"/>
    <property type="match status" value="1"/>
</dbReference>
<dbReference type="RefSeq" id="WP_091126532.1">
    <property type="nucleotide sequence ID" value="NZ_FOLB01000020.1"/>
</dbReference>
<dbReference type="SUPFAM" id="SSF55729">
    <property type="entry name" value="Acyl-CoA N-acyltransferases (Nat)"/>
    <property type="match status" value="1"/>
</dbReference>
<dbReference type="Proteomes" id="UP000198832">
    <property type="component" value="Unassembled WGS sequence"/>
</dbReference>
<keyword evidence="2" id="KW-0808">Transferase</keyword>